<protein>
    <recommendedName>
        <fullName evidence="4">RND efflux pump membrane fusion protein barrel-sandwich domain-containing protein</fullName>
    </recommendedName>
</protein>
<dbReference type="Gene3D" id="2.40.420.20">
    <property type="match status" value="1"/>
</dbReference>
<evidence type="ECO:0000313" key="2">
    <source>
        <dbReference type="EMBL" id="GAA2479199.1"/>
    </source>
</evidence>
<dbReference type="PANTHER" id="PTHR30469:SF15">
    <property type="entry name" value="HLYD FAMILY OF SECRETION PROTEINS"/>
    <property type="match status" value="1"/>
</dbReference>
<organism evidence="2 3">
    <name type="scientific">Terrabacter carboxydivorans</name>
    <dbReference type="NCBI Taxonomy" id="619730"/>
    <lineage>
        <taxon>Bacteria</taxon>
        <taxon>Bacillati</taxon>
        <taxon>Actinomycetota</taxon>
        <taxon>Actinomycetes</taxon>
        <taxon>Micrococcales</taxon>
        <taxon>Intrasporangiaceae</taxon>
        <taxon>Terrabacter</taxon>
    </lineage>
</organism>
<dbReference type="SUPFAM" id="SSF111369">
    <property type="entry name" value="HlyD-like secretion proteins"/>
    <property type="match status" value="1"/>
</dbReference>
<feature type="region of interest" description="Disordered" evidence="1">
    <location>
        <begin position="223"/>
        <end position="244"/>
    </location>
</feature>
<sequence length="244" mass="22614">MAILQDQAAVTQARSDLAGATLKAPISGTVGRIDLAVGQASTASTGVVIVGSGAADVTVDVPLADMGMVHAGLAAAVTPAGDVAVVPGTVDNVTLLPASSNATTPSYPAVIVPSPTRSMASGSVVSVAITVGQAADAVRVPVSALSGVQSGSAVVQLLAGTGTKAQAVTVGAVGGGFAQVLTGLQPGDRVVLADTTAPLPTNQTTGLRGLGGGGFAGRGGAAGTGGAGAGGAGRGAATGGTAGG</sequence>
<accession>A0ABN3L7I4</accession>
<proteinExistence type="predicted"/>
<comment type="caution">
    <text evidence="2">The sequence shown here is derived from an EMBL/GenBank/DDBJ whole genome shotgun (WGS) entry which is preliminary data.</text>
</comment>
<evidence type="ECO:0008006" key="4">
    <source>
        <dbReference type="Google" id="ProtNLM"/>
    </source>
</evidence>
<dbReference type="Gene3D" id="1.10.287.470">
    <property type="entry name" value="Helix hairpin bin"/>
    <property type="match status" value="1"/>
</dbReference>
<name>A0ABN3L7I4_9MICO</name>
<evidence type="ECO:0000256" key="1">
    <source>
        <dbReference type="SAM" id="MobiDB-lite"/>
    </source>
</evidence>
<dbReference type="PANTHER" id="PTHR30469">
    <property type="entry name" value="MULTIDRUG RESISTANCE PROTEIN MDTA"/>
    <property type="match status" value="1"/>
</dbReference>
<reference evidence="2 3" key="1">
    <citation type="journal article" date="2019" name="Int. J. Syst. Evol. Microbiol.">
        <title>The Global Catalogue of Microorganisms (GCM) 10K type strain sequencing project: providing services to taxonomists for standard genome sequencing and annotation.</title>
        <authorList>
            <consortium name="The Broad Institute Genomics Platform"/>
            <consortium name="The Broad Institute Genome Sequencing Center for Infectious Disease"/>
            <person name="Wu L."/>
            <person name="Ma J."/>
        </authorList>
    </citation>
    <scope>NUCLEOTIDE SEQUENCE [LARGE SCALE GENOMIC DNA]</scope>
    <source>
        <strain evidence="2 3">JCM 16259</strain>
    </source>
</reference>
<dbReference type="Proteomes" id="UP001500730">
    <property type="component" value="Unassembled WGS sequence"/>
</dbReference>
<evidence type="ECO:0000313" key="3">
    <source>
        <dbReference type="Proteomes" id="UP001500730"/>
    </source>
</evidence>
<dbReference type="Gene3D" id="2.40.50.100">
    <property type="match status" value="1"/>
</dbReference>
<dbReference type="EMBL" id="BAAARE010000006">
    <property type="protein sequence ID" value="GAA2479199.1"/>
    <property type="molecule type" value="Genomic_DNA"/>
</dbReference>
<gene>
    <name evidence="2" type="ORF">GCM10009858_15930</name>
</gene>
<dbReference type="Gene3D" id="2.40.30.170">
    <property type="match status" value="1"/>
</dbReference>
<keyword evidence="3" id="KW-1185">Reference proteome</keyword>